<sequence>MGCKRMKSIYTLVIYIIISVFISKINCFELDISQVLDYSRGSSTVSVLKTGELQNLYTHKFDDPTPLKEIYNGAERLYFDPLLVNDQVLLSASVVWSLKSPSVIQLNLDKSSILLINENDASLDVQAIFSEKLVTNISPRIHSKSEVPVDINLSQFQDYNSDTSQVLVTNIEFADERFKSLTNLVNYCTMRSSLKTFDNETEPVPSPGGSQENRQEQNQQTRSVEKNLEIPNKDKIYSVQVYSYNNFPLIIEFLYTFNKRKFYSYTPEEKWKHVVFPTIQDPTFPDLLYNRLNYYGCKNGFKYTIDISQKTDYAGQSYKIENYCNLDDKVVTIENNIDIPFYTDRNYSHGKYRCFEHTPKDKTRFYVDHLKAGTSVLQLPATPNIIKVIRVYHHLDLKPFLITFVDDSDVLYHYTYEEKVWRRDKVVEGVSYDQRFTTEVRTLLDQLLAEDKREGKKVHKLIITEEAINLMTDTVRILTWFDSESTIDTYKRDRELKKNNQLKISEFDIWWYSYYSDTTLIGGSGLLEKMLLVKNKPNCAISPAKYYGYSIHDFDEGVYVHRIDYYHDKKTRDMTVYLYTNALFVYVFRKNYREASDVNWKFLEVKPTKVLEMYDTYSKYYELMKKLNNFTFNVGDVVASPVNLLQESLNIKFSKTEIRKIPTIRGDNINKNLKKIEFDVSKHKEINESVTSEGDLDTMVTIVTKDNVGIKTIKHEGLLVKNFEDDRTLVHIIKYSMDKMWKNVTIELYTNTLYHYTYTMNKHIKLDDVWTFISKKPAITTNKKELEKYFQITAKFENFNFG</sequence>
<accession>A0A976MC33</accession>
<evidence type="ECO:0000313" key="2">
    <source>
        <dbReference type="EMBL" id="UKK01654.2"/>
    </source>
</evidence>
<organism evidence="2 3">
    <name type="scientific">Theileria orientalis</name>
    <dbReference type="NCBI Taxonomy" id="68886"/>
    <lineage>
        <taxon>Eukaryota</taxon>
        <taxon>Sar</taxon>
        <taxon>Alveolata</taxon>
        <taxon>Apicomplexa</taxon>
        <taxon>Aconoidasida</taxon>
        <taxon>Piroplasmida</taxon>
        <taxon>Theileriidae</taxon>
        <taxon>Theileria</taxon>
    </lineage>
</organism>
<name>A0A976MC33_THEOR</name>
<gene>
    <name evidence="2" type="ORF">MACK_002472</name>
</gene>
<evidence type="ECO:0000256" key="1">
    <source>
        <dbReference type="SAM" id="MobiDB-lite"/>
    </source>
</evidence>
<feature type="region of interest" description="Disordered" evidence="1">
    <location>
        <begin position="198"/>
        <end position="227"/>
    </location>
</feature>
<proteinExistence type="predicted"/>
<reference evidence="2" key="1">
    <citation type="submission" date="2022-07" db="EMBL/GenBank/DDBJ databases">
        <title>Evaluation of T. orientalis genome assembly methods using nanopore sequencing and analysis of variation between genomes.</title>
        <authorList>
            <person name="Yam J."/>
            <person name="Micallef M.L."/>
            <person name="Liu M."/>
            <person name="Djordjevic S.P."/>
            <person name="Bogema D.R."/>
            <person name="Jenkins C."/>
        </authorList>
    </citation>
    <scope>NUCLEOTIDE SEQUENCE</scope>
    <source>
        <strain evidence="2">Goon Nure</strain>
    </source>
</reference>
<dbReference type="AlphaFoldDB" id="A0A976MC33"/>
<evidence type="ECO:0000313" key="3">
    <source>
        <dbReference type="Proteomes" id="UP000244811"/>
    </source>
</evidence>
<dbReference type="Proteomes" id="UP000244811">
    <property type="component" value="Chromosome 3"/>
</dbReference>
<feature type="compositionally biased region" description="Low complexity" evidence="1">
    <location>
        <begin position="208"/>
        <end position="222"/>
    </location>
</feature>
<dbReference type="EMBL" id="CP056070">
    <property type="protein sequence ID" value="UKK01654.2"/>
    <property type="molecule type" value="Genomic_DNA"/>
</dbReference>
<protein>
    <submittedName>
        <fullName evidence="2">Uncharacterized protein</fullName>
    </submittedName>
</protein>